<keyword evidence="2" id="KW-1185">Reference proteome</keyword>
<gene>
    <name evidence="1" type="ordered locus">Os01g0242900</name>
    <name evidence="1" type="ORF">OSNPB_010242900</name>
</gene>
<dbReference type="Proteomes" id="UP000059680">
    <property type="component" value="Chromosome 1"/>
</dbReference>
<dbReference type="ExpressionAtlas" id="A0A0P0V0X9">
    <property type="expression patterns" value="baseline and differential"/>
</dbReference>
<sequence>ILVHLRIVHEVCARLFWVPRIAVYMNNLHETKTNGQAHRLFVHLALVRREVWFLKTKQLSDFVVQILNNASGASRELGIGLMTL</sequence>
<feature type="non-terminal residue" evidence="1">
    <location>
        <position position="1"/>
    </location>
</feature>
<reference evidence="1 2" key="2">
    <citation type="journal article" date="2013" name="Plant Cell Physiol.">
        <title>Rice Annotation Project Database (RAP-DB): an integrative and interactive database for rice genomics.</title>
        <authorList>
            <person name="Sakai H."/>
            <person name="Lee S.S."/>
            <person name="Tanaka T."/>
            <person name="Numa H."/>
            <person name="Kim J."/>
            <person name="Kawahara Y."/>
            <person name="Wakimoto H."/>
            <person name="Yang C.C."/>
            <person name="Iwamoto M."/>
            <person name="Abe T."/>
            <person name="Yamada Y."/>
            <person name="Muto A."/>
            <person name="Inokuchi H."/>
            <person name="Ikemura T."/>
            <person name="Matsumoto T."/>
            <person name="Sasaki T."/>
            <person name="Itoh T."/>
        </authorList>
    </citation>
    <scope>NUCLEOTIDE SEQUENCE [LARGE SCALE GENOMIC DNA]</scope>
    <source>
        <strain evidence="2">cv. Nipponbare</strain>
    </source>
</reference>
<reference evidence="2" key="1">
    <citation type="journal article" date="2005" name="Nature">
        <title>The map-based sequence of the rice genome.</title>
        <authorList>
            <consortium name="International rice genome sequencing project (IRGSP)"/>
            <person name="Matsumoto T."/>
            <person name="Wu J."/>
            <person name="Kanamori H."/>
            <person name="Katayose Y."/>
            <person name="Fujisawa M."/>
            <person name="Namiki N."/>
            <person name="Mizuno H."/>
            <person name="Yamamoto K."/>
            <person name="Antonio B.A."/>
            <person name="Baba T."/>
            <person name="Sakata K."/>
            <person name="Nagamura Y."/>
            <person name="Aoki H."/>
            <person name="Arikawa K."/>
            <person name="Arita K."/>
            <person name="Bito T."/>
            <person name="Chiden Y."/>
            <person name="Fujitsuka N."/>
            <person name="Fukunaka R."/>
            <person name="Hamada M."/>
            <person name="Harada C."/>
            <person name="Hayashi A."/>
            <person name="Hijishita S."/>
            <person name="Honda M."/>
            <person name="Hosokawa S."/>
            <person name="Ichikawa Y."/>
            <person name="Idonuma A."/>
            <person name="Iijima M."/>
            <person name="Ikeda M."/>
            <person name="Ikeno M."/>
            <person name="Ito K."/>
            <person name="Ito S."/>
            <person name="Ito T."/>
            <person name="Ito Y."/>
            <person name="Ito Y."/>
            <person name="Iwabuchi A."/>
            <person name="Kamiya K."/>
            <person name="Karasawa W."/>
            <person name="Kurita K."/>
            <person name="Katagiri S."/>
            <person name="Kikuta A."/>
            <person name="Kobayashi H."/>
            <person name="Kobayashi N."/>
            <person name="Machita K."/>
            <person name="Maehara T."/>
            <person name="Masukawa M."/>
            <person name="Mizubayashi T."/>
            <person name="Mukai Y."/>
            <person name="Nagasaki H."/>
            <person name="Nagata Y."/>
            <person name="Naito S."/>
            <person name="Nakashima M."/>
            <person name="Nakama Y."/>
            <person name="Nakamichi Y."/>
            <person name="Nakamura M."/>
            <person name="Meguro A."/>
            <person name="Negishi M."/>
            <person name="Ohta I."/>
            <person name="Ohta T."/>
            <person name="Okamoto M."/>
            <person name="Ono N."/>
            <person name="Saji S."/>
            <person name="Sakaguchi M."/>
            <person name="Sakai K."/>
            <person name="Shibata M."/>
            <person name="Shimokawa T."/>
            <person name="Song J."/>
            <person name="Takazaki Y."/>
            <person name="Terasawa K."/>
            <person name="Tsugane M."/>
            <person name="Tsuji K."/>
            <person name="Ueda S."/>
            <person name="Waki K."/>
            <person name="Yamagata H."/>
            <person name="Yamamoto M."/>
            <person name="Yamamoto S."/>
            <person name="Yamane H."/>
            <person name="Yoshiki S."/>
            <person name="Yoshihara R."/>
            <person name="Yukawa K."/>
            <person name="Zhong H."/>
            <person name="Yano M."/>
            <person name="Yuan Q."/>
            <person name="Ouyang S."/>
            <person name="Liu J."/>
            <person name="Jones K.M."/>
            <person name="Gansberger K."/>
            <person name="Moffat K."/>
            <person name="Hill J."/>
            <person name="Bera J."/>
            <person name="Fadrosh D."/>
            <person name="Jin S."/>
            <person name="Johri S."/>
            <person name="Kim M."/>
            <person name="Overton L."/>
            <person name="Reardon M."/>
            <person name="Tsitrin T."/>
            <person name="Vuong H."/>
            <person name="Weaver B."/>
            <person name="Ciecko A."/>
            <person name="Tallon L."/>
            <person name="Jackson J."/>
            <person name="Pai G."/>
            <person name="Aken S.V."/>
            <person name="Utterback T."/>
            <person name="Reidmuller S."/>
            <person name="Feldblyum T."/>
            <person name="Hsiao J."/>
            <person name="Zismann V."/>
            <person name="Iobst S."/>
            <person name="de Vazeille A.R."/>
            <person name="Buell C.R."/>
            <person name="Ying K."/>
            <person name="Li Y."/>
            <person name="Lu T."/>
            <person name="Huang Y."/>
            <person name="Zhao Q."/>
            <person name="Feng Q."/>
            <person name="Zhang L."/>
            <person name="Zhu J."/>
            <person name="Weng Q."/>
            <person name="Mu J."/>
            <person name="Lu Y."/>
            <person name="Fan D."/>
            <person name="Liu Y."/>
            <person name="Guan J."/>
            <person name="Zhang Y."/>
            <person name="Yu S."/>
            <person name="Liu X."/>
            <person name="Zhang Y."/>
            <person name="Hong G."/>
            <person name="Han B."/>
            <person name="Choisne N."/>
            <person name="Demange N."/>
            <person name="Orjeda G."/>
            <person name="Samain S."/>
            <person name="Cattolico L."/>
            <person name="Pelletier E."/>
            <person name="Couloux A."/>
            <person name="Segurens B."/>
            <person name="Wincker P."/>
            <person name="D'Hont A."/>
            <person name="Scarpelli C."/>
            <person name="Weissenbach J."/>
            <person name="Salanoubat M."/>
            <person name="Quetier F."/>
            <person name="Yu Y."/>
            <person name="Kim H.R."/>
            <person name="Rambo T."/>
            <person name="Currie J."/>
            <person name="Collura K."/>
            <person name="Luo M."/>
            <person name="Yang T."/>
            <person name="Ammiraju J.S.S."/>
            <person name="Engler F."/>
            <person name="Soderlund C."/>
            <person name="Wing R.A."/>
            <person name="Palmer L.E."/>
            <person name="de la Bastide M."/>
            <person name="Spiegel L."/>
            <person name="Nascimento L."/>
            <person name="Zutavern T."/>
            <person name="O'Shaughnessy A."/>
            <person name="Dike S."/>
            <person name="Dedhia N."/>
            <person name="Preston R."/>
            <person name="Balija V."/>
            <person name="McCombie W.R."/>
            <person name="Chow T."/>
            <person name="Chen H."/>
            <person name="Chung M."/>
            <person name="Chen C."/>
            <person name="Shaw J."/>
            <person name="Wu H."/>
            <person name="Hsiao K."/>
            <person name="Chao Y."/>
            <person name="Chu M."/>
            <person name="Cheng C."/>
            <person name="Hour A."/>
            <person name="Lee P."/>
            <person name="Lin S."/>
            <person name="Lin Y."/>
            <person name="Liou J."/>
            <person name="Liu S."/>
            <person name="Hsing Y."/>
            <person name="Raghuvanshi S."/>
            <person name="Mohanty A."/>
            <person name="Bharti A.K."/>
            <person name="Gaur A."/>
            <person name="Gupta V."/>
            <person name="Kumar D."/>
            <person name="Ravi V."/>
            <person name="Vij S."/>
            <person name="Kapur A."/>
            <person name="Khurana P."/>
            <person name="Khurana P."/>
            <person name="Khurana J.P."/>
            <person name="Tyagi A.K."/>
            <person name="Gaikwad K."/>
            <person name="Singh A."/>
            <person name="Dalal V."/>
            <person name="Srivastava S."/>
            <person name="Dixit A."/>
            <person name="Pal A.K."/>
            <person name="Ghazi I.A."/>
            <person name="Yadav M."/>
            <person name="Pandit A."/>
            <person name="Bhargava A."/>
            <person name="Sureshbabu K."/>
            <person name="Batra K."/>
            <person name="Sharma T.R."/>
            <person name="Mohapatra T."/>
            <person name="Singh N.K."/>
            <person name="Messing J."/>
            <person name="Nelson A.B."/>
            <person name="Fuks G."/>
            <person name="Kavchok S."/>
            <person name="Keizer G."/>
            <person name="Linton E."/>
            <person name="Llaca V."/>
            <person name="Song R."/>
            <person name="Tanyolac B."/>
            <person name="Young S."/>
            <person name="Ho-Il K."/>
            <person name="Hahn J.H."/>
            <person name="Sangsakoo G."/>
            <person name="Vanavichit A."/>
            <person name="de Mattos Luiz.A.T."/>
            <person name="Zimmer P.D."/>
            <person name="Malone G."/>
            <person name="Dellagostin O."/>
            <person name="de Oliveira A.C."/>
            <person name="Bevan M."/>
            <person name="Bancroft I."/>
            <person name="Minx P."/>
            <person name="Cordum H."/>
            <person name="Wilson R."/>
            <person name="Cheng Z."/>
            <person name="Jin W."/>
            <person name="Jiang J."/>
            <person name="Leong S.A."/>
            <person name="Iwama H."/>
            <person name="Gojobori T."/>
            <person name="Itoh T."/>
            <person name="Niimura Y."/>
            <person name="Fujii Y."/>
            <person name="Habara T."/>
            <person name="Sakai H."/>
            <person name="Sato Y."/>
            <person name="Wilson G."/>
            <person name="Kumar K."/>
            <person name="McCouch S."/>
            <person name="Juretic N."/>
            <person name="Hoen D."/>
            <person name="Wright S."/>
            <person name="Bruskiewich R."/>
            <person name="Bureau T."/>
            <person name="Miyao A."/>
            <person name="Hirochika H."/>
            <person name="Nishikawa T."/>
            <person name="Kadowaki K."/>
            <person name="Sugiura M."/>
            <person name="Burr B."/>
            <person name="Sasaki T."/>
        </authorList>
    </citation>
    <scope>NUCLEOTIDE SEQUENCE [LARGE SCALE GENOMIC DNA]</scope>
    <source>
        <strain evidence="2">cv. Nipponbare</strain>
    </source>
</reference>
<dbReference type="AlphaFoldDB" id="A0A0P0V0X9"/>
<dbReference type="Gramene" id="Os01t0242900-02">
    <property type="protein sequence ID" value="Os01t0242900-02"/>
    <property type="gene ID" value="Os01g0242900"/>
</dbReference>
<proteinExistence type="predicted"/>
<name>A0A0P0V0X9_ORYSJ</name>
<evidence type="ECO:0000313" key="1">
    <source>
        <dbReference type="EMBL" id="BAS71283.1"/>
    </source>
</evidence>
<protein>
    <submittedName>
        <fullName evidence="1">Os01g0242900 protein</fullName>
    </submittedName>
</protein>
<dbReference type="EMBL" id="AP014957">
    <property type="protein sequence ID" value="BAS71283.1"/>
    <property type="molecule type" value="Genomic_DNA"/>
</dbReference>
<reference evidence="1 2" key="3">
    <citation type="journal article" date="2013" name="Rice">
        <title>Improvement of the Oryza sativa Nipponbare reference genome using next generation sequence and optical map data.</title>
        <authorList>
            <person name="Kawahara Y."/>
            <person name="de la Bastide M."/>
            <person name="Hamilton J.P."/>
            <person name="Kanamori H."/>
            <person name="McCombie W.R."/>
            <person name="Ouyang S."/>
            <person name="Schwartz D.C."/>
            <person name="Tanaka T."/>
            <person name="Wu J."/>
            <person name="Zhou S."/>
            <person name="Childs K.L."/>
            <person name="Davidson R.M."/>
            <person name="Lin H."/>
            <person name="Quesada-Ocampo L."/>
            <person name="Vaillancourt B."/>
            <person name="Sakai H."/>
            <person name="Lee S.S."/>
            <person name="Kim J."/>
            <person name="Numa H."/>
            <person name="Itoh T."/>
            <person name="Buell C.R."/>
            <person name="Matsumoto T."/>
        </authorList>
    </citation>
    <scope>NUCLEOTIDE SEQUENCE [LARGE SCALE GENOMIC DNA]</scope>
    <source>
        <strain evidence="2">cv. Nipponbare</strain>
    </source>
</reference>
<evidence type="ECO:0000313" key="2">
    <source>
        <dbReference type="Proteomes" id="UP000059680"/>
    </source>
</evidence>
<organism evidence="1 2">
    <name type="scientific">Oryza sativa subsp. japonica</name>
    <name type="common">Rice</name>
    <dbReference type="NCBI Taxonomy" id="39947"/>
    <lineage>
        <taxon>Eukaryota</taxon>
        <taxon>Viridiplantae</taxon>
        <taxon>Streptophyta</taxon>
        <taxon>Embryophyta</taxon>
        <taxon>Tracheophyta</taxon>
        <taxon>Spermatophyta</taxon>
        <taxon>Magnoliopsida</taxon>
        <taxon>Liliopsida</taxon>
        <taxon>Poales</taxon>
        <taxon>Poaceae</taxon>
        <taxon>BOP clade</taxon>
        <taxon>Oryzoideae</taxon>
        <taxon>Oryzeae</taxon>
        <taxon>Oryzinae</taxon>
        <taxon>Oryza</taxon>
        <taxon>Oryza sativa</taxon>
    </lineage>
</organism>
<accession>A0A0P0V0X9</accession>